<evidence type="ECO:0000259" key="1">
    <source>
        <dbReference type="PROSITE" id="PS50198"/>
    </source>
</evidence>
<dbReference type="AlphaFoldDB" id="A0A382CHB2"/>
<dbReference type="SUPFAM" id="SSF109998">
    <property type="entry name" value="Triger factor/SurA peptide-binding domain-like"/>
    <property type="match status" value="1"/>
</dbReference>
<evidence type="ECO:0000313" key="2">
    <source>
        <dbReference type="EMBL" id="SVB24707.1"/>
    </source>
</evidence>
<dbReference type="PANTHER" id="PTHR47245:SF2">
    <property type="entry name" value="PEPTIDYL-PROLYL CIS-TRANS ISOMERASE HP_0175-RELATED"/>
    <property type="match status" value="1"/>
</dbReference>
<dbReference type="InterPro" id="IPR027304">
    <property type="entry name" value="Trigger_fact/SurA_dom_sf"/>
</dbReference>
<dbReference type="InterPro" id="IPR050245">
    <property type="entry name" value="PrsA_foldase"/>
</dbReference>
<dbReference type="Pfam" id="PF13616">
    <property type="entry name" value="Rotamase_3"/>
    <property type="match status" value="1"/>
</dbReference>
<feature type="non-terminal residue" evidence="2">
    <location>
        <position position="302"/>
    </location>
</feature>
<feature type="domain" description="PpiC" evidence="1">
    <location>
        <begin position="138"/>
        <end position="240"/>
    </location>
</feature>
<dbReference type="PROSITE" id="PS51257">
    <property type="entry name" value="PROKAR_LIPOPROTEIN"/>
    <property type="match status" value="1"/>
</dbReference>
<dbReference type="InterPro" id="IPR046357">
    <property type="entry name" value="PPIase_dom_sf"/>
</dbReference>
<gene>
    <name evidence="2" type="ORF">METZ01_LOCUS177561</name>
</gene>
<dbReference type="Gene3D" id="3.10.50.40">
    <property type="match status" value="1"/>
</dbReference>
<dbReference type="InterPro" id="IPR000297">
    <property type="entry name" value="PPIase_PpiC"/>
</dbReference>
<dbReference type="SUPFAM" id="SSF54534">
    <property type="entry name" value="FKBP-like"/>
    <property type="match status" value="1"/>
</dbReference>
<dbReference type="GO" id="GO:0003755">
    <property type="term" value="F:peptidyl-prolyl cis-trans isomerase activity"/>
    <property type="evidence" value="ECO:0007669"/>
    <property type="project" value="InterPro"/>
</dbReference>
<protein>
    <recommendedName>
        <fullName evidence="1">PpiC domain-containing protein</fullName>
    </recommendedName>
</protein>
<name>A0A382CHB2_9ZZZZ</name>
<sequence>MKGNRPPHLSALRRTVWTVILALLAGLSACVGDDDRVLARAAGHELTIDEMVEILLRQDGLPNQASVVEGLATFWVDYMLLAVAAQEDPQLSGVDLDPVLSTQFEQEIIEIYMSSVIETDTVITDEELREQWDRVPPADSVRARHILLAYPNLATDAQSDSVMQLAIELQQRATSGESFEALAEQYSEDSGSAIQGGDLGFFGPGTMVPPFEEAAYALGVGEVSDPVESTFGLHIIQVVDRTSTTFESARNSFRNDVISQRVRSADSTFLAHLDEEEQIVINPGAADVLRELAISPRTTRSR</sequence>
<reference evidence="2" key="1">
    <citation type="submission" date="2018-05" db="EMBL/GenBank/DDBJ databases">
        <authorList>
            <person name="Lanie J.A."/>
            <person name="Ng W.-L."/>
            <person name="Kazmierczak K.M."/>
            <person name="Andrzejewski T.M."/>
            <person name="Davidsen T.M."/>
            <person name="Wayne K.J."/>
            <person name="Tettelin H."/>
            <person name="Glass J.I."/>
            <person name="Rusch D."/>
            <person name="Podicherti R."/>
            <person name="Tsui H.-C.T."/>
            <person name="Winkler M.E."/>
        </authorList>
    </citation>
    <scope>NUCLEOTIDE SEQUENCE</scope>
</reference>
<accession>A0A382CHB2</accession>
<proteinExistence type="predicted"/>
<dbReference type="PROSITE" id="PS50198">
    <property type="entry name" value="PPIC_PPIASE_2"/>
    <property type="match status" value="1"/>
</dbReference>
<organism evidence="2">
    <name type="scientific">marine metagenome</name>
    <dbReference type="NCBI Taxonomy" id="408172"/>
    <lineage>
        <taxon>unclassified sequences</taxon>
        <taxon>metagenomes</taxon>
        <taxon>ecological metagenomes</taxon>
    </lineage>
</organism>
<dbReference type="EMBL" id="UINC01034213">
    <property type="protein sequence ID" value="SVB24707.1"/>
    <property type="molecule type" value="Genomic_DNA"/>
</dbReference>
<dbReference type="PANTHER" id="PTHR47245">
    <property type="entry name" value="PEPTIDYLPROLYL ISOMERASE"/>
    <property type="match status" value="1"/>
</dbReference>
<dbReference type="InterPro" id="IPR023058">
    <property type="entry name" value="PPIase_PpiC_CS"/>
</dbReference>
<dbReference type="PROSITE" id="PS01096">
    <property type="entry name" value="PPIC_PPIASE_1"/>
    <property type="match status" value="1"/>
</dbReference>